<dbReference type="WBParaSite" id="PgR003_g146_t01">
    <property type="protein sequence ID" value="PgR003_g146_t01"/>
    <property type="gene ID" value="PgR003_g146"/>
</dbReference>
<name>A0A915ADA3_PARUN</name>
<sequence>MEFFSMEDETVPVSEYEYLSKEEESVAVIAEHREELYEAADVARGEELNRDEEHLELSASLSPMKEYEYSFEAKEAVTPAFERKEVAEEKELISPTKEKAKEFREDETVPVSEYEYLTKEEEPVPVIAEHREELYEAADLARGEELKRDEEHLEVSTSLSPVKEYEYSFEAKGEIAPALERKEAAEEKELISPTKEKAKEFREDETVPVSEYEYLTKEEEPVPVIAEHREELYEAAAVSRGEELKRDEEHLEVSTSLSPMKEGSIELREEEVVSYAEKGAAIPVSEYELEKQSVTKGEQETVSVIVEHREELYEAADVAHGEELKRDEEHLELSASLSPMKEYEYSFEAKEAVTPAFERKEAAEEKELISPTKEKAKELGKMRRCRLSSLSPVKEYEYSFEAKGEIAPALERKEVAEEKELISPTKEKANEFREDETVPVSEYEYLKEEELFGDSLNIEKNSLRRKKEIAPEFERKEDAEEKEVISETKEKAKELREDETVPVSEYEYLTKEEEPIPVMAEHREELYEAADVARGEKLKRDEEHLELSVFVTVKRYEYSFEAKEK</sequence>
<protein>
    <submittedName>
        <fullName evidence="3">Uncharacterized protein</fullName>
    </submittedName>
</protein>
<organism evidence="2 3">
    <name type="scientific">Parascaris univalens</name>
    <name type="common">Nematode worm</name>
    <dbReference type="NCBI Taxonomy" id="6257"/>
    <lineage>
        <taxon>Eukaryota</taxon>
        <taxon>Metazoa</taxon>
        <taxon>Ecdysozoa</taxon>
        <taxon>Nematoda</taxon>
        <taxon>Chromadorea</taxon>
        <taxon>Rhabditida</taxon>
        <taxon>Spirurina</taxon>
        <taxon>Ascaridomorpha</taxon>
        <taxon>Ascaridoidea</taxon>
        <taxon>Ascarididae</taxon>
        <taxon>Parascaris</taxon>
    </lineage>
</organism>
<reference evidence="3" key="1">
    <citation type="submission" date="2022-11" db="UniProtKB">
        <authorList>
            <consortium name="WormBaseParasite"/>
        </authorList>
    </citation>
    <scope>IDENTIFICATION</scope>
</reference>
<feature type="compositionally biased region" description="Basic and acidic residues" evidence="1">
    <location>
        <begin position="186"/>
        <end position="205"/>
    </location>
</feature>
<keyword evidence="2" id="KW-1185">Reference proteome</keyword>
<evidence type="ECO:0000313" key="2">
    <source>
        <dbReference type="Proteomes" id="UP000887569"/>
    </source>
</evidence>
<feature type="compositionally biased region" description="Basic and acidic residues" evidence="1">
    <location>
        <begin position="240"/>
        <end position="252"/>
    </location>
</feature>
<feature type="region of interest" description="Disordered" evidence="1">
    <location>
        <begin position="238"/>
        <end position="262"/>
    </location>
</feature>
<feature type="region of interest" description="Disordered" evidence="1">
    <location>
        <begin position="186"/>
        <end position="207"/>
    </location>
</feature>
<accession>A0A915ADA3</accession>
<dbReference type="AlphaFoldDB" id="A0A915ADA3"/>
<dbReference type="Proteomes" id="UP000887569">
    <property type="component" value="Unplaced"/>
</dbReference>
<proteinExistence type="predicted"/>
<evidence type="ECO:0000256" key="1">
    <source>
        <dbReference type="SAM" id="MobiDB-lite"/>
    </source>
</evidence>
<evidence type="ECO:0000313" key="3">
    <source>
        <dbReference type="WBParaSite" id="PgR003_g146_t01"/>
    </source>
</evidence>